<dbReference type="AlphaFoldDB" id="A0A834TNC4"/>
<keyword evidence="2" id="KW-1185">Reference proteome</keyword>
<organism evidence="1 2">
    <name type="scientific">Senna tora</name>
    <dbReference type="NCBI Taxonomy" id="362788"/>
    <lineage>
        <taxon>Eukaryota</taxon>
        <taxon>Viridiplantae</taxon>
        <taxon>Streptophyta</taxon>
        <taxon>Embryophyta</taxon>
        <taxon>Tracheophyta</taxon>
        <taxon>Spermatophyta</taxon>
        <taxon>Magnoliopsida</taxon>
        <taxon>eudicotyledons</taxon>
        <taxon>Gunneridae</taxon>
        <taxon>Pentapetalae</taxon>
        <taxon>rosids</taxon>
        <taxon>fabids</taxon>
        <taxon>Fabales</taxon>
        <taxon>Fabaceae</taxon>
        <taxon>Caesalpinioideae</taxon>
        <taxon>Cassia clade</taxon>
        <taxon>Senna</taxon>
    </lineage>
</organism>
<accession>A0A834TNC4</accession>
<proteinExistence type="predicted"/>
<dbReference type="Proteomes" id="UP000634136">
    <property type="component" value="Unassembled WGS sequence"/>
</dbReference>
<evidence type="ECO:0000313" key="2">
    <source>
        <dbReference type="Proteomes" id="UP000634136"/>
    </source>
</evidence>
<evidence type="ECO:0000313" key="1">
    <source>
        <dbReference type="EMBL" id="KAF7824544.1"/>
    </source>
</evidence>
<name>A0A834TNC4_9FABA</name>
<gene>
    <name evidence="1" type="ORF">G2W53_022688</name>
</gene>
<dbReference type="EMBL" id="JAAIUW010000007">
    <property type="protein sequence ID" value="KAF7824544.1"/>
    <property type="molecule type" value="Genomic_DNA"/>
</dbReference>
<sequence>MGSANAVLKVYGDANYQAKSAIFNA</sequence>
<protein>
    <submittedName>
        <fullName evidence="1">Uncharacterized protein</fullName>
    </submittedName>
</protein>
<reference evidence="1" key="1">
    <citation type="submission" date="2020-09" db="EMBL/GenBank/DDBJ databases">
        <title>Genome-Enabled Discovery of Anthraquinone Biosynthesis in Senna tora.</title>
        <authorList>
            <person name="Kang S.-H."/>
            <person name="Pandey R.P."/>
            <person name="Lee C.-M."/>
            <person name="Sim J.-S."/>
            <person name="Jeong J.-T."/>
            <person name="Choi B.-S."/>
            <person name="Jung M."/>
            <person name="Ginzburg D."/>
            <person name="Zhao K."/>
            <person name="Won S.Y."/>
            <person name="Oh T.-J."/>
            <person name="Yu Y."/>
            <person name="Kim N.-H."/>
            <person name="Lee O.R."/>
            <person name="Lee T.-H."/>
            <person name="Bashyal P."/>
            <person name="Kim T.-S."/>
            <person name="Lee W.-H."/>
            <person name="Kawkins C."/>
            <person name="Kim C.-K."/>
            <person name="Kim J.S."/>
            <person name="Ahn B.O."/>
            <person name="Rhee S.Y."/>
            <person name="Sohng J.K."/>
        </authorList>
    </citation>
    <scope>NUCLEOTIDE SEQUENCE</scope>
    <source>
        <tissue evidence="1">Leaf</tissue>
    </source>
</reference>
<comment type="caution">
    <text evidence="1">The sequence shown here is derived from an EMBL/GenBank/DDBJ whole genome shotgun (WGS) entry which is preliminary data.</text>
</comment>